<protein>
    <submittedName>
        <fullName evidence="4">GNAT family N-acetyltransferase</fullName>
    </submittedName>
</protein>
<sequence length="174" mass="20536">MKSFIIQKISANDLYELQKISKQTFYETFSQKNSEDNMQKYLDKNFSISKLTDEILGNSEFYFAIINGTIAGYLKINFENSQTELKYKNSVEIERIYVLKKFQKNKMGQSLIDLAIKLGKRENAEFLWLGVWEDNLNAINFYKKNGFAEFDKHIFLLGEEKQTDIMMKLNLKFL</sequence>
<dbReference type="OrthoDB" id="7205533at2"/>
<dbReference type="RefSeq" id="WP_105245265.1">
    <property type="nucleotide sequence ID" value="NZ_PSZM01000001.1"/>
</dbReference>
<keyword evidence="1 4" id="KW-0808">Transferase</keyword>
<organism evidence="4 5">
    <name type="scientific">Apibacter adventoris</name>
    <dbReference type="NCBI Taxonomy" id="1679466"/>
    <lineage>
        <taxon>Bacteria</taxon>
        <taxon>Pseudomonadati</taxon>
        <taxon>Bacteroidota</taxon>
        <taxon>Flavobacteriia</taxon>
        <taxon>Flavobacteriales</taxon>
        <taxon>Weeksellaceae</taxon>
        <taxon>Apibacter</taxon>
    </lineage>
</organism>
<name>A0A2S8AGB5_9FLAO</name>
<dbReference type="AlphaFoldDB" id="A0A2S8AGB5"/>
<dbReference type="SUPFAM" id="SSF55729">
    <property type="entry name" value="Acyl-CoA N-acyltransferases (Nat)"/>
    <property type="match status" value="1"/>
</dbReference>
<evidence type="ECO:0000313" key="5">
    <source>
        <dbReference type="Proteomes" id="UP000238042"/>
    </source>
</evidence>
<dbReference type="Proteomes" id="UP000238042">
    <property type="component" value="Unassembled WGS sequence"/>
</dbReference>
<dbReference type="EMBL" id="PSZM01000001">
    <property type="protein sequence ID" value="PQL95306.1"/>
    <property type="molecule type" value="Genomic_DNA"/>
</dbReference>
<feature type="domain" description="N-acetyltransferase" evidence="3">
    <location>
        <begin position="4"/>
        <end position="172"/>
    </location>
</feature>
<evidence type="ECO:0000256" key="2">
    <source>
        <dbReference type="ARBA" id="ARBA00023315"/>
    </source>
</evidence>
<proteinExistence type="predicted"/>
<evidence type="ECO:0000256" key="1">
    <source>
        <dbReference type="ARBA" id="ARBA00022679"/>
    </source>
</evidence>
<accession>A0A2S8AGB5</accession>
<dbReference type="InterPro" id="IPR016181">
    <property type="entry name" value="Acyl_CoA_acyltransferase"/>
</dbReference>
<evidence type="ECO:0000313" key="4">
    <source>
        <dbReference type="EMBL" id="PQL95306.1"/>
    </source>
</evidence>
<dbReference type="InterPro" id="IPR000182">
    <property type="entry name" value="GNAT_dom"/>
</dbReference>
<dbReference type="Pfam" id="PF00583">
    <property type="entry name" value="Acetyltransf_1"/>
    <property type="match status" value="1"/>
</dbReference>
<reference evidence="4 5" key="1">
    <citation type="submission" date="2018-02" db="EMBL/GenBank/DDBJ databases">
        <title>Genome sequences of Apibacter spp., gut symbionts of Asian honey bees.</title>
        <authorList>
            <person name="Kwong W.K."/>
            <person name="Steele M.I."/>
            <person name="Moran N.A."/>
        </authorList>
    </citation>
    <scope>NUCLEOTIDE SEQUENCE [LARGE SCALE GENOMIC DNA]</scope>
    <source>
        <strain evidence="5">wkB301</strain>
    </source>
</reference>
<dbReference type="CDD" id="cd04301">
    <property type="entry name" value="NAT_SF"/>
    <property type="match status" value="1"/>
</dbReference>
<keyword evidence="5" id="KW-1185">Reference proteome</keyword>
<dbReference type="InterPro" id="IPR051556">
    <property type="entry name" value="N-term/lysine_N-AcTrnsfr"/>
</dbReference>
<gene>
    <name evidence="4" type="ORF">C4S77_00465</name>
</gene>
<dbReference type="Gene3D" id="3.40.630.30">
    <property type="match status" value="1"/>
</dbReference>
<dbReference type="PANTHER" id="PTHR42919:SF8">
    <property type="entry name" value="N-ALPHA-ACETYLTRANSFERASE 50"/>
    <property type="match status" value="1"/>
</dbReference>
<dbReference type="PROSITE" id="PS51186">
    <property type="entry name" value="GNAT"/>
    <property type="match status" value="1"/>
</dbReference>
<keyword evidence="2" id="KW-0012">Acyltransferase</keyword>
<dbReference type="PANTHER" id="PTHR42919">
    <property type="entry name" value="N-ALPHA-ACETYLTRANSFERASE"/>
    <property type="match status" value="1"/>
</dbReference>
<evidence type="ECO:0000259" key="3">
    <source>
        <dbReference type="PROSITE" id="PS51186"/>
    </source>
</evidence>
<comment type="caution">
    <text evidence="4">The sequence shown here is derived from an EMBL/GenBank/DDBJ whole genome shotgun (WGS) entry which is preliminary data.</text>
</comment>
<dbReference type="GO" id="GO:0016747">
    <property type="term" value="F:acyltransferase activity, transferring groups other than amino-acyl groups"/>
    <property type="evidence" value="ECO:0007669"/>
    <property type="project" value="InterPro"/>
</dbReference>